<dbReference type="Gene3D" id="3.40.50.300">
    <property type="entry name" value="P-loop containing nucleotide triphosphate hydrolases"/>
    <property type="match status" value="1"/>
</dbReference>
<dbReference type="GeneID" id="101851864"/>
<feature type="region of interest" description="Disordered" evidence="1">
    <location>
        <begin position="1"/>
        <end position="103"/>
    </location>
</feature>
<dbReference type="PANTHER" id="PTHR24030">
    <property type="entry name" value="PROTEIN CMSS1"/>
    <property type="match status" value="1"/>
</dbReference>
<keyword evidence="2" id="KW-1185">Reference proteome</keyword>
<gene>
    <name evidence="3" type="primary">LOC101851864</name>
</gene>
<name>A0ABM0JNF0_APLCA</name>
<sequence length="293" mass="33069">MADDLAEDWWVEEGEPEEPSKDSTSPEKTADDVSTADVKKSEQKAQKRQRDDREDGEKKQKKRKVSAGKKKKEKVASDSKKERKRITDVPEEELTKPGTAEDVHSVMTQALKERLGQAALEDLLPDAENDFFTNNSDCLSPSAYLKLILHPVWRSALKKSLYMKKLGSPCLLIITSSAIRAVELNRQIKDFLDGKCKVAKLFAKHMKVEDQKKFLSKTNCQVGIGTPGRISVLIKQGALHIESLVGVVLDWNWRDQKLKRLVDIPEVRGDLMTLLREHLLETVHGSPCKFALL</sequence>
<feature type="compositionally biased region" description="Basic residues" evidence="1">
    <location>
        <begin position="59"/>
        <end position="73"/>
    </location>
</feature>
<feature type="compositionally biased region" description="Basic and acidic residues" evidence="1">
    <location>
        <begin position="74"/>
        <end position="103"/>
    </location>
</feature>
<dbReference type="PANTHER" id="PTHR24030:SF0">
    <property type="entry name" value="PROTEIN CMSS1"/>
    <property type="match status" value="1"/>
</dbReference>
<dbReference type="Pfam" id="PF14617">
    <property type="entry name" value="CMS1"/>
    <property type="match status" value="1"/>
</dbReference>
<proteinExistence type="predicted"/>
<evidence type="ECO:0000256" key="1">
    <source>
        <dbReference type="SAM" id="MobiDB-lite"/>
    </source>
</evidence>
<reference evidence="3" key="1">
    <citation type="submission" date="2025-08" db="UniProtKB">
        <authorList>
            <consortium name="RefSeq"/>
        </authorList>
    </citation>
    <scope>IDENTIFICATION</scope>
</reference>
<organism evidence="2 3">
    <name type="scientific">Aplysia californica</name>
    <name type="common">California sea hare</name>
    <dbReference type="NCBI Taxonomy" id="6500"/>
    <lineage>
        <taxon>Eukaryota</taxon>
        <taxon>Metazoa</taxon>
        <taxon>Spiralia</taxon>
        <taxon>Lophotrochozoa</taxon>
        <taxon>Mollusca</taxon>
        <taxon>Gastropoda</taxon>
        <taxon>Heterobranchia</taxon>
        <taxon>Euthyneura</taxon>
        <taxon>Tectipleura</taxon>
        <taxon>Aplysiida</taxon>
        <taxon>Aplysioidea</taxon>
        <taxon>Aplysiidae</taxon>
        <taxon>Aplysia</taxon>
    </lineage>
</organism>
<dbReference type="InterPro" id="IPR032704">
    <property type="entry name" value="Cms1"/>
</dbReference>
<dbReference type="Proteomes" id="UP000694888">
    <property type="component" value="Unplaced"/>
</dbReference>
<accession>A0ABM0JNF0</accession>
<protein>
    <submittedName>
        <fullName evidence="3">Protein CMSS1</fullName>
    </submittedName>
</protein>
<evidence type="ECO:0000313" key="3">
    <source>
        <dbReference type="RefSeq" id="XP_005097782.1"/>
    </source>
</evidence>
<dbReference type="InterPro" id="IPR027417">
    <property type="entry name" value="P-loop_NTPase"/>
</dbReference>
<feature type="compositionally biased region" description="Acidic residues" evidence="1">
    <location>
        <begin position="1"/>
        <end position="17"/>
    </location>
</feature>
<dbReference type="RefSeq" id="XP_005097782.1">
    <property type="nucleotide sequence ID" value="XM_005097725.3"/>
</dbReference>
<feature type="compositionally biased region" description="Basic and acidic residues" evidence="1">
    <location>
        <begin position="18"/>
        <end position="58"/>
    </location>
</feature>
<evidence type="ECO:0000313" key="2">
    <source>
        <dbReference type="Proteomes" id="UP000694888"/>
    </source>
</evidence>